<evidence type="ECO:0000313" key="1">
    <source>
        <dbReference type="EMBL" id="GFY51054.1"/>
    </source>
</evidence>
<proteinExistence type="predicted"/>
<comment type="caution">
    <text evidence="1">The sequence shown here is derived from an EMBL/GenBank/DDBJ whole genome shotgun (WGS) entry which is preliminary data.</text>
</comment>
<evidence type="ECO:0000313" key="2">
    <source>
        <dbReference type="Proteomes" id="UP000886998"/>
    </source>
</evidence>
<accession>A0A8X6XD49</accession>
<organism evidence="1 2">
    <name type="scientific">Trichonephila inaurata madagascariensis</name>
    <dbReference type="NCBI Taxonomy" id="2747483"/>
    <lineage>
        <taxon>Eukaryota</taxon>
        <taxon>Metazoa</taxon>
        <taxon>Ecdysozoa</taxon>
        <taxon>Arthropoda</taxon>
        <taxon>Chelicerata</taxon>
        <taxon>Arachnida</taxon>
        <taxon>Araneae</taxon>
        <taxon>Araneomorphae</taxon>
        <taxon>Entelegynae</taxon>
        <taxon>Araneoidea</taxon>
        <taxon>Nephilidae</taxon>
        <taxon>Trichonephila</taxon>
        <taxon>Trichonephila inaurata</taxon>
    </lineage>
</organism>
<sequence>MDPLEVTRREIHKYKLPSSLAFIFRTPELLLKRSTTTQSSSLTLLTTTLQQQRNKHFETNPGFASELPPALIHHGTVIRT</sequence>
<reference evidence="1" key="1">
    <citation type="submission" date="2020-08" db="EMBL/GenBank/DDBJ databases">
        <title>Multicomponent nature underlies the extraordinary mechanical properties of spider dragline silk.</title>
        <authorList>
            <person name="Kono N."/>
            <person name="Nakamura H."/>
            <person name="Mori M."/>
            <person name="Yoshida Y."/>
            <person name="Ohtoshi R."/>
            <person name="Malay A.D."/>
            <person name="Moran D.A.P."/>
            <person name="Tomita M."/>
            <person name="Numata K."/>
            <person name="Arakawa K."/>
        </authorList>
    </citation>
    <scope>NUCLEOTIDE SEQUENCE</scope>
</reference>
<keyword evidence="2" id="KW-1185">Reference proteome</keyword>
<dbReference type="AlphaFoldDB" id="A0A8X6XD49"/>
<protein>
    <submittedName>
        <fullName evidence="1">Uncharacterized protein</fullName>
    </submittedName>
</protein>
<dbReference type="EMBL" id="BMAV01007867">
    <property type="protein sequence ID" value="GFY51054.1"/>
    <property type="molecule type" value="Genomic_DNA"/>
</dbReference>
<dbReference type="Proteomes" id="UP000886998">
    <property type="component" value="Unassembled WGS sequence"/>
</dbReference>
<gene>
    <name evidence="1" type="ORF">TNIN_359271</name>
</gene>
<name>A0A8X6XD49_9ARAC</name>